<sequence>MSEDAEDPEVAEAPAPDPFEAERLIEAVLFASAEPVTLAALRARLPEVADLGALLESLQARYSGRGVELVKRGDGWAFRTAPDLAARLHLEVPQVRKLSRAAIEVMAIVAYHQPVTRAEIEEMRGVALSRGTLDVLLEAGWVRPMGRRQTPGRPMTWGTSQAFLDHFGLESLAALPGVEELKASGLLDARPAMIAYAAQSEDELQLPLGDDTVLLGDEDGA</sequence>
<dbReference type="InterPro" id="IPR036390">
    <property type="entry name" value="WH_DNA-bd_sf"/>
</dbReference>
<dbReference type="PANTHER" id="PTHR34298">
    <property type="entry name" value="SEGREGATION AND CONDENSATION PROTEIN B"/>
    <property type="match status" value="1"/>
</dbReference>
<dbReference type="AlphaFoldDB" id="A0A212J2I0"/>
<keyword evidence="3" id="KW-0159">Chromosome partition</keyword>
<dbReference type="Pfam" id="PF04079">
    <property type="entry name" value="SMC_ScpB"/>
    <property type="match status" value="1"/>
</dbReference>
<name>A0A212J2I0_9PROT</name>
<dbReference type="NCBIfam" id="TIGR00281">
    <property type="entry name" value="SMC-Scp complex subunit ScpB"/>
    <property type="match status" value="1"/>
</dbReference>
<keyword evidence="1" id="KW-0963">Cytoplasm</keyword>
<evidence type="ECO:0000313" key="5">
    <source>
        <dbReference type="EMBL" id="SBV93620.1"/>
    </source>
</evidence>
<dbReference type="GO" id="GO:0051301">
    <property type="term" value="P:cell division"/>
    <property type="evidence" value="ECO:0007669"/>
    <property type="project" value="UniProtKB-KW"/>
</dbReference>
<evidence type="ECO:0000256" key="4">
    <source>
        <dbReference type="ARBA" id="ARBA00023306"/>
    </source>
</evidence>
<evidence type="ECO:0000256" key="1">
    <source>
        <dbReference type="ARBA" id="ARBA00022490"/>
    </source>
</evidence>
<dbReference type="InterPro" id="IPR005234">
    <property type="entry name" value="ScpB_csome_segregation"/>
</dbReference>
<keyword evidence="4" id="KW-0131">Cell cycle</keyword>
<accession>A0A212J2I0</accession>
<reference evidence="5" key="1">
    <citation type="submission" date="2016-04" db="EMBL/GenBank/DDBJ databases">
        <authorList>
            <person name="Evans L.H."/>
            <person name="Alamgir A."/>
            <person name="Owens N."/>
            <person name="Weber N.D."/>
            <person name="Virtaneva K."/>
            <person name="Barbian K."/>
            <person name="Babar A."/>
            <person name="Rosenke K."/>
        </authorList>
    </citation>
    <scope>NUCLEOTIDE SEQUENCE</scope>
    <source>
        <strain evidence="5">86</strain>
    </source>
</reference>
<keyword evidence="2" id="KW-0132">Cell division</keyword>
<dbReference type="InterPro" id="IPR036388">
    <property type="entry name" value="WH-like_DNA-bd_sf"/>
</dbReference>
<dbReference type="SUPFAM" id="SSF46785">
    <property type="entry name" value="Winged helix' DNA-binding domain"/>
    <property type="match status" value="2"/>
</dbReference>
<dbReference type="GO" id="GO:0051304">
    <property type="term" value="P:chromosome separation"/>
    <property type="evidence" value="ECO:0007669"/>
    <property type="project" value="InterPro"/>
</dbReference>
<evidence type="ECO:0000256" key="3">
    <source>
        <dbReference type="ARBA" id="ARBA00022829"/>
    </source>
</evidence>
<organism evidence="5">
    <name type="scientific">uncultured Alphaproteobacteria bacterium</name>
    <dbReference type="NCBI Taxonomy" id="91750"/>
    <lineage>
        <taxon>Bacteria</taxon>
        <taxon>Pseudomonadati</taxon>
        <taxon>Pseudomonadota</taxon>
        <taxon>Alphaproteobacteria</taxon>
        <taxon>environmental samples</taxon>
    </lineage>
</organism>
<protein>
    <submittedName>
        <fullName evidence="5">Segregation and condensation protein B</fullName>
    </submittedName>
</protein>
<gene>
    <name evidence="5" type="ORF">KL86APRO_10407</name>
</gene>
<evidence type="ECO:0000256" key="2">
    <source>
        <dbReference type="ARBA" id="ARBA00022618"/>
    </source>
</evidence>
<dbReference type="EMBL" id="FLUO01000001">
    <property type="protein sequence ID" value="SBV93620.1"/>
    <property type="molecule type" value="Genomic_DNA"/>
</dbReference>
<dbReference type="PANTHER" id="PTHR34298:SF2">
    <property type="entry name" value="SEGREGATION AND CONDENSATION PROTEIN B"/>
    <property type="match status" value="1"/>
</dbReference>
<proteinExistence type="predicted"/>
<dbReference type="Gene3D" id="1.10.10.10">
    <property type="entry name" value="Winged helix-like DNA-binding domain superfamily/Winged helix DNA-binding domain"/>
    <property type="match status" value="2"/>
</dbReference>